<evidence type="ECO:0000313" key="8">
    <source>
        <dbReference type="EMBL" id="GGB32106.1"/>
    </source>
</evidence>
<dbReference type="Pfam" id="PF00950">
    <property type="entry name" value="ABC-3"/>
    <property type="match status" value="1"/>
</dbReference>
<dbReference type="PANTHER" id="PTHR30477:SF0">
    <property type="entry name" value="METAL TRANSPORT SYSTEM MEMBRANE PROTEIN TM_0125-RELATED"/>
    <property type="match status" value="1"/>
</dbReference>
<dbReference type="AlphaFoldDB" id="A0A916T500"/>
<feature type="transmembrane region" description="Helical" evidence="7">
    <location>
        <begin position="94"/>
        <end position="114"/>
    </location>
</feature>
<sequence length="290" mass="30117">MNPLAGLSHMLDHAFFQNALLAGTAVAFICGLVGFFVVLRTQVFAGDAMSHVAYTGAVAALAAGVDLRLGLFASTIVVGVVLGLLGGRGESDDVVIGVVFSWILGLGVFFLAWYTTHNSAGGSSSNVKVLFGSIFGIARHDAAVAVIIAAVLVVILLAIARPLLFSSVDPAVAAARGVPVRPLSIVFLALLGATAAEGAQIIGSLLLLGLLAAPPAAARLLTDRPWRAFWLSGLLAVAAVWIGLVIAYAAPRLPPSFTIMTVAVAEYALAGVWFWVRGHRLTRREERVAA</sequence>
<dbReference type="Proteomes" id="UP000621454">
    <property type="component" value="Unassembled WGS sequence"/>
</dbReference>
<dbReference type="GO" id="GO:0010043">
    <property type="term" value="P:response to zinc ion"/>
    <property type="evidence" value="ECO:0007669"/>
    <property type="project" value="TreeGrafter"/>
</dbReference>
<evidence type="ECO:0000256" key="6">
    <source>
        <dbReference type="RuleBase" id="RU003943"/>
    </source>
</evidence>
<feature type="transmembrane region" description="Helical" evidence="7">
    <location>
        <begin position="142"/>
        <end position="165"/>
    </location>
</feature>
<comment type="similarity">
    <text evidence="2 6">Belongs to the ABC-3 integral membrane protein family.</text>
</comment>
<keyword evidence="9" id="KW-1185">Reference proteome</keyword>
<dbReference type="PANTHER" id="PTHR30477">
    <property type="entry name" value="ABC-TRANSPORTER METAL-BINDING PROTEIN"/>
    <property type="match status" value="1"/>
</dbReference>
<evidence type="ECO:0000256" key="7">
    <source>
        <dbReference type="SAM" id="Phobius"/>
    </source>
</evidence>
<feature type="transmembrane region" description="Helical" evidence="7">
    <location>
        <begin position="20"/>
        <end position="39"/>
    </location>
</feature>
<comment type="caution">
    <text evidence="8">The sequence shown here is derived from an EMBL/GenBank/DDBJ whole genome shotgun (WGS) entry which is preliminary data.</text>
</comment>
<evidence type="ECO:0000256" key="1">
    <source>
        <dbReference type="ARBA" id="ARBA00004141"/>
    </source>
</evidence>
<evidence type="ECO:0000313" key="9">
    <source>
        <dbReference type="Proteomes" id="UP000621454"/>
    </source>
</evidence>
<dbReference type="RefSeq" id="WP_229742424.1">
    <property type="nucleotide sequence ID" value="NZ_BMGC01000012.1"/>
</dbReference>
<evidence type="ECO:0000256" key="4">
    <source>
        <dbReference type="ARBA" id="ARBA00022989"/>
    </source>
</evidence>
<name>A0A916T500_9ACTN</name>
<feature type="transmembrane region" description="Helical" evidence="7">
    <location>
        <begin position="51"/>
        <end position="82"/>
    </location>
</feature>
<dbReference type="InterPro" id="IPR037294">
    <property type="entry name" value="ABC_BtuC-like"/>
</dbReference>
<keyword evidence="3 6" id="KW-0812">Transmembrane</keyword>
<evidence type="ECO:0000256" key="2">
    <source>
        <dbReference type="ARBA" id="ARBA00008034"/>
    </source>
</evidence>
<reference evidence="8" key="2">
    <citation type="submission" date="2020-09" db="EMBL/GenBank/DDBJ databases">
        <authorList>
            <person name="Sun Q."/>
            <person name="Zhou Y."/>
        </authorList>
    </citation>
    <scope>NUCLEOTIDE SEQUENCE</scope>
    <source>
        <strain evidence="8">CGMCC 1.12827</strain>
    </source>
</reference>
<dbReference type="EMBL" id="BMGC01000012">
    <property type="protein sequence ID" value="GGB32106.1"/>
    <property type="molecule type" value="Genomic_DNA"/>
</dbReference>
<evidence type="ECO:0000256" key="3">
    <source>
        <dbReference type="ARBA" id="ARBA00022692"/>
    </source>
</evidence>
<proteinExistence type="inferred from homology"/>
<dbReference type="SUPFAM" id="SSF81345">
    <property type="entry name" value="ABC transporter involved in vitamin B12 uptake, BtuC"/>
    <property type="match status" value="1"/>
</dbReference>
<feature type="transmembrane region" description="Helical" evidence="7">
    <location>
        <begin position="256"/>
        <end position="276"/>
    </location>
</feature>
<organism evidence="8 9">
    <name type="scientific">Gordonia jinhuaensis</name>
    <dbReference type="NCBI Taxonomy" id="1517702"/>
    <lineage>
        <taxon>Bacteria</taxon>
        <taxon>Bacillati</taxon>
        <taxon>Actinomycetota</taxon>
        <taxon>Actinomycetes</taxon>
        <taxon>Mycobacteriales</taxon>
        <taxon>Gordoniaceae</taxon>
        <taxon>Gordonia</taxon>
    </lineage>
</organism>
<gene>
    <name evidence="8" type="ORF">GCM10011489_20380</name>
</gene>
<protein>
    <submittedName>
        <fullName evidence="8">Zinc ABC transporter permease</fullName>
    </submittedName>
</protein>
<comment type="subcellular location">
    <subcellularLocation>
        <location evidence="6">Cell membrane</location>
        <topology evidence="6">Multi-pass membrane protein</topology>
    </subcellularLocation>
    <subcellularLocation>
        <location evidence="1">Membrane</location>
        <topology evidence="1">Multi-pass membrane protein</topology>
    </subcellularLocation>
</comment>
<evidence type="ECO:0000256" key="5">
    <source>
        <dbReference type="ARBA" id="ARBA00023136"/>
    </source>
</evidence>
<feature type="transmembrane region" description="Helical" evidence="7">
    <location>
        <begin position="229"/>
        <end position="250"/>
    </location>
</feature>
<dbReference type="GO" id="GO:0043190">
    <property type="term" value="C:ATP-binding cassette (ABC) transporter complex"/>
    <property type="evidence" value="ECO:0007669"/>
    <property type="project" value="InterPro"/>
</dbReference>
<keyword evidence="5 7" id="KW-0472">Membrane</keyword>
<dbReference type="InterPro" id="IPR001626">
    <property type="entry name" value="ABC_TroCD"/>
</dbReference>
<keyword evidence="4 7" id="KW-1133">Transmembrane helix</keyword>
<keyword evidence="6" id="KW-0813">Transport</keyword>
<dbReference type="Gene3D" id="1.10.3470.10">
    <property type="entry name" value="ABC transporter involved in vitamin B12 uptake, BtuC"/>
    <property type="match status" value="1"/>
</dbReference>
<accession>A0A916T500</accession>
<dbReference type="GO" id="GO:0055085">
    <property type="term" value="P:transmembrane transport"/>
    <property type="evidence" value="ECO:0007669"/>
    <property type="project" value="InterPro"/>
</dbReference>
<reference evidence="8" key="1">
    <citation type="journal article" date="2014" name="Int. J. Syst. Evol. Microbiol.">
        <title>Complete genome sequence of Corynebacterium casei LMG S-19264T (=DSM 44701T), isolated from a smear-ripened cheese.</title>
        <authorList>
            <consortium name="US DOE Joint Genome Institute (JGI-PGF)"/>
            <person name="Walter F."/>
            <person name="Albersmeier A."/>
            <person name="Kalinowski J."/>
            <person name="Ruckert C."/>
        </authorList>
    </citation>
    <scope>NUCLEOTIDE SEQUENCE</scope>
    <source>
        <strain evidence="8">CGMCC 1.12827</strain>
    </source>
</reference>